<reference evidence="1 2" key="1">
    <citation type="journal article" date="2007" name="Science">
        <title>The Chlamydomonas genome reveals the evolution of key animal and plant functions.</title>
        <authorList>
            <person name="Merchant S.S."/>
            <person name="Prochnik S.E."/>
            <person name="Vallon O."/>
            <person name="Harris E.H."/>
            <person name="Karpowicz S.J."/>
            <person name="Witman G.B."/>
            <person name="Terry A."/>
            <person name="Salamov A."/>
            <person name="Fritz-Laylin L.K."/>
            <person name="Marechal-Drouard L."/>
            <person name="Marshall W.F."/>
            <person name="Qu L.H."/>
            <person name="Nelson D.R."/>
            <person name="Sanderfoot A.A."/>
            <person name="Spalding M.H."/>
            <person name="Kapitonov V.V."/>
            <person name="Ren Q."/>
            <person name="Ferris P."/>
            <person name="Lindquist E."/>
            <person name="Shapiro H."/>
            <person name="Lucas S.M."/>
            <person name="Grimwood J."/>
            <person name="Schmutz J."/>
            <person name="Cardol P."/>
            <person name="Cerutti H."/>
            <person name="Chanfreau G."/>
            <person name="Chen C.L."/>
            <person name="Cognat V."/>
            <person name="Croft M.T."/>
            <person name="Dent R."/>
            <person name="Dutcher S."/>
            <person name="Fernandez E."/>
            <person name="Fukuzawa H."/>
            <person name="Gonzalez-Ballester D."/>
            <person name="Gonzalez-Halphen D."/>
            <person name="Hallmann A."/>
            <person name="Hanikenne M."/>
            <person name="Hippler M."/>
            <person name="Inwood W."/>
            <person name="Jabbari K."/>
            <person name="Kalanon M."/>
            <person name="Kuras R."/>
            <person name="Lefebvre P.A."/>
            <person name="Lemaire S.D."/>
            <person name="Lobanov A.V."/>
            <person name="Lohr M."/>
            <person name="Manuell A."/>
            <person name="Meier I."/>
            <person name="Mets L."/>
            <person name="Mittag M."/>
            <person name="Mittelmeier T."/>
            <person name="Moroney J.V."/>
            <person name="Moseley J."/>
            <person name="Napoli C."/>
            <person name="Nedelcu A.M."/>
            <person name="Niyogi K."/>
            <person name="Novoselov S.V."/>
            <person name="Paulsen I.T."/>
            <person name="Pazour G."/>
            <person name="Purton S."/>
            <person name="Ral J.P."/>
            <person name="Riano-Pachon D.M."/>
            <person name="Riekhof W."/>
            <person name="Rymarquis L."/>
            <person name="Schroda M."/>
            <person name="Stern D."/>
            <person name="Umen J."/>
            <person name="Willows R."/>
            <person name="Wilson N."/>
            <person name="Zimmer S.L."/>
            <person name="Allmer J."/>
            <person name="Balk J."/>
            <person name="Bisova K."/>
            <person name="Chen C.J."/>
            <person name="Elias M."/>
            <person name="Gendler K."/>
            <person name="Hauser C."/>
            <person name="Lamb M.R."/>
            <person name="Ledford H."/>
            <person name="Long J.C."/>
            <person name="Minagawa J."/>
            <person name="Page M.D."/>
            <person name="Pan J."/>
            <person name="Pootakham W."/>
            <person name="Roje S."/>
            <person name="Rose A."/>
            <person name="Stahlberg E."/>
            <person name="Terauchi A.M."/>
            <person name="Yang P."/>
            <person name="Ball S."/>
            <person name="Bowler C."/>
            <person name="Dieckmann C.L."/>
            <person name="Gladyshev V.N."/>
            <person name="Green P."/>
            <person name="Jorgensen R."/>
            <person name="Mayfield S."/>
            <person name="Mueller-Roeber B."/>
            <person name="Rajamani S."/>
            <person name="Sayre R.T."/>
            <person name="Brokstein P."/>
            <person name="Dubchak I."/>
            <person name="Goodstein D."/>
            <person name="Hornick L."/>
            <person name="Huang Y.W."/>
            <person name="Jhaveri J."/>
            <person name="Luo Y."/>
            <person name="Martinez D."/>
            <person name="Ngau W.C."/>
            <person name="Otillar B."/>
            <person name="Poliakov A."/>
            <person name="Porter A."/>
            <person name="Szajkowski L."/>
            <person name="Werner G."/>
            <person name="Zhou K."/>
            <person name="Grigoriev I.V."/>
            <person name="Rokhsar D.S."/>
            <person name="Grossman A.R."/>
        </authorList>
    </citation>
    <scope>NUCLEOTIDE SEQUENCE [LARGE SCALE GENOMIC DNA]</scope>
    <source>
        <strain evidence="2">CC-503</strain>
    </source>
</reference>
<sequence length="67" mass="7437">MKSPIERGSTVCPKAFDTCVLGTLVVMPGFFKRWPKTHWHFEKVAPGGYLGVGNEADGTWLELESLL</sequence>
<proteinExistence type="predicted"/>
<evidence type="ECO:0000313" key="2">
    <source>
        <dbReference type="Proteomes" id="UP000006906"/>
    </source>
</evidence>
<dbReference type="EMBL" id="CM008968">
    <property type="protein sequence ID" value="PNW81068.1"/>
    <property type="molecule type" value="Genomic_DNA"/>
</dbReference>
<dbReference type="OrthoDB" id="557407at2759"/>
<evidence type="ECO:0000313" key="1">
    <source>
        <dbReference type="EMBL" id="PNW81068.1"/>
    </source>
</evidence>
<gene>
    <name evidence="1" type="ORF">CHLRE_07g342400v5</name>
</gene>
<dbReference type="AlphaFoldDB" id="A0A2K3DKM9"/>
<dbReference type="RefSeq" id="XP_042922928.1">
    <property type="nucleotide sequence ID" value="XM_043064377.1"/>
</dbReference>
<dbReference type="KEGG" id="cre:CHLRE_07g342400v5"/>
<dbReference type="Proteomes" id="UP000006906">
    <property type="component" value="Chromosome 7"/>
</dbReference>
<dbReference type="InParanoid" id="A0A2K3DKM9"/>
<protein>
    <submittedName>
        <fullName evidence="1">Uncharacterized protein</fullName>
    </submittedName>
</protein>
<dbReference type="Gramene" id="PNW81068">
    <property type="protein sequence ID" value="PNW81068"/>
    <property type="gene ID" value="CHLRE_07g342400v5"/>
</dbReference>
<dbReference type="GeneID" id="66054130"/>
<name>A0A2K3DKM9_CHLRE</name>
<organism evidence="1 2">
    <name type="scientific">Chlamydomonas reinhardtii</name>
    <name type="common">Chlamydomonas smithii</name>
    <dbReference type="NCBI Taxonomy" id="3055"/>
    <lineage>
        <taxon>Eukaryota</taxon>
        <taxon>Viridiplantae</taxon>
        <taxon>Chlorophyta</taxon>
        <taxon>core chlorophytes</taxon>
        <taxon>Chlorophyceae</taxon>
        <taxon>CS clade</taxon>
        <taxon>Chlamydomonadales</taxon>
        <taxon>Chlamydomonadaceae</taxon>
        <taxon>Chlamydomonas</taxon>
    </lineage>
</organism>
<accession>A0A2K3DKM9</accession>
<keyword evidence="2" id="KW-1185">Reference proteome</keyword>